<organism evidence="1 2">
    <name type="scientific">Bacteroides faecalis</name>
    <dbReference type="NCBI Taxonomy" id="2447885"/>
    <lineage>
        <taxon>Bacteria</taxon>
        <taxon>Pseudomonadati</taxon>
        <taxon>Bacteroidota</taxon>
        <taxon>Bacteroidia</taxon>
        <taxon>Bacteroidales</taxon>
        <taxon>Bacteroidaceae</taxon>
        <taxon>Bacteroides</taxon>
    </lineage>
</organism>
<sequence>MKHLIIIVLSILALTGCSTKSTTGSSSNPTNDSIKNIRTDPVVIDITKTPEKILVLEKIANIEYIPLETNDSTLVNRPRPDVVSDRYIIYHNSNGQIFVFNRKGKSLYSFNYRGGGPEEYISIYGNIILDEEKEELFVNDIHKAKIFVYSIDGKFNRSLALPRKFFPECLMNYDKDYLFCHNVYFLDHTEESGEKMNQEDYSKRDNPYFFISKQTGEITPLNYYIPNRMGSQSNEMKNGQRIAILDIGLFPLSQNTPNIMITEFADDTLYSLKDRKLIPIMIKNPSTHKMDPPMLVGVDFFTDRYISLLACKKEFQERISSINIIYDKQSDEFYRLATRLPISFPMKGGKIALPHNTGLCRITPERLLKDYNDGKLEGELKEIASKLKEDDNPVLMLIKFKE</sequence>
<dbReference type="Proteomes" id="UP000288079">
    <property type="component" value="Unassembled WGS sequence"/>
</dbReference>
<dbReference type="PROSITE" id="PS51257">
    <property type="entry name" value="PROKAR_LIPOPROTEIN"/>
    <property type="match status" value="1"/>
</dbReference>
<dbReference type="InterPro" id="IPR011042">
    <property type="entry name" value="6-blade_b-propeller_TolB-like"/>
</dbReference>
<keyword evidence="2" id="KW-1185">Reference proteome</keyword>
<proteinExistence type="predicted"/>
<dbReference type="Pfam" id="PF17170">
    <property type="entry name" value="DUF5128"/>
    <property type="match status" value="1"/>
</dbReference>
<comment type="caution">
    <text evidence="1">The sequence shown here is derived from an EMBL/GenBank/DDBJ whole genome shotgun (WGS) entry which is preliminary data.</text>
</comment>
<accession>A0A401LVI2</accession>
<name>A0A401LVI2_9BACE</name>
<evidence type="ECO:0008006" key="3">
    <source>
        <dbReference type="Google" id="ProtNLM"/>
    </source>
</evidence>
<dbReference type="SUPFAM" id="SSF63825">
    <property type="entry name" value="YWTD domain"/>
    <property type="match status" value="1"/>
</dbReference>
<reference evidence="1 2" key="1">
    <citation type="submission" date="2018-10" db="EMBL/GenBank/DDBJ databases">
        <title>Draft Genome Sequence of Bacteroides sp. KCTC 15687.</title>
        <authorList>
            <person name="Yu S.Y."/>
            <person name="Kim J.S."/>
            <person name="Oh B.S."/>
            <person name="Park S.H."/>
            <person name="Kang S.W."/>
            <person name="Park J.E."/>
            <person name="Choi S.H."/>
            <person name="Han K.I."/>
            <person name="Lee K.C."/>
            <person name="Eom M.K."/>
            <person name="Suh M.K."/>
            <person name="Lee D.H."/>
            <person name="Yoon H."/>
            <person name="Kim B."/>
            <person name="Yang S.J."/>
            <person name="Lee J.S."/>
            <person name="Lee J.H."/>
        </authorList>
    </citation>
    <scope>NUCLEOTIDE SEQUENCE [LARGE SCALE GENOMIC DNA]</scope>
    <source>
        <strain evidence="1 2">KCTC 15687</strain>
    </source>
</reference>
<gene>
    <name evidence="1" type="ORF">KGMB02408_24700</name>
</gene>
<protein>
    <recommendedName>
        <fullName evidence="3">6-bladed beta-propeller</fullName>
    </recommendedName>
</protein>
<dbReference type="OrthoDB" id="1048231at2"/>
<dbReference type="Gene3D" id="2.120.10.30">
    <property type="entry name" value="TolB, C-terminal domain"/>
    <property type="match status" value="1"/>
</dbReference>
<dbReference type="AlphaFoldDB" id="A0A401LVI2"/>
<dbReference type="EMBL" id="BHWB01000006">
    <property type="protein sequence ID" value="GCB35525.1"/>
    <property type="molecule type" value="Genomic_DNA"/>
</dbReference>
<evidence type="ECO:0000313" key="2">
    <source>
        <dbReference type="Proteomes" id="UP000288079"/>
    </source>
</evidence>
<evidence type="ECO:0000313" key="1">
    <source>
        <dbReference type="EMBL" id="GCB35525.1"/>
    </source>
</evidence>
<dbReference type="RefSeq" id="WP_125041435.1">
    <property type="nucleotide sequence ID" value="NZ_BHWB01000006.1"/>
</dbReference>